<name>A0A2A3YPK9_BREAU</name>
<reference evidence="2 3" key="1">
    <citation type="journal article" date="2017" name="Elife">
        <title>Extensive horizontal gene transfer in cheese-associated bacteria.</title>
        <authorList>
            <person name="Bonham K.S."/>
            <person name="Wolfe B.E."/>
            <person name="Dutton R.J."/>
        </authorList>
    </citation>
    <scope>NUCLEOTIDE SEQUENCE [LARGE SCALE GENOMIC DNA]</scope>
    <source>
        <strain evidence="2 3">962_8</strain>
    </source>
</reference>
<evidence type="ECO:0000259" key="1">
    <source>
        <dbReference type="PROSITE" id="PS50943"/>
    </source>
</evidence>
<proteinExistence type="predicted"/>
<comment type="caution">
    <text evidence="2">The sequence shown here is derived from an EMBL/GenBank/DDBJ whole genome shotgun (WGS) entry which is preliminary data.</text>
</comment>
<evidence type="ECO:0000313" key="3">
    <source>
        <dbReference type="Proteomes" id="UP000218620"/>
    </source>
</evidence>
<dbReference type="PROSITE" id="PS50943">
    <property type="entry name" value="HTH_CROC1"/>
    <property type="match status" value="1"/>
</dbReference>
<dbReference type="EMBL" id="NRGQ01000054">
    <property type="protein sequence ID" value="PCC41204.1"/>
    <property type="molecule type" value="Genomic_DNA"/>
</dbReference>
<organism evidence="2 3">
    <name type="scientific">Brevibacterium aurantiacum</name>
    <dbReference type="NCBI Taxonomy" id="273384"/>
    <lineage>
        <taxon>Bacteria</taxon>
        <taxon>Bacillati</taxon>
        <taxon>Actinomycetota</taxon>
        <taxon>Actinomycetes</taxon>
        <taxon>Micrococcales</taxon>
        <taxon>Brevibacteriaceae</taxon>
        <taxon>Brevibacterium</taxon>
    </lineage>
</organism>
<dbReference type="Proteomes" id="UP000218620">
    <property type="component" value="Unassembled WGS sequence"/>
</dbReference>
<dbReference type="SUPFAM" id="SSF47413">
    <property type="entry name" value="lambda repressor-like DNA-binding domains"/>
    <property type="match status" value="1"/>
</dbReference>
<accession>A0A2A3YPK9</accession>
<dbReference type="GO" id="GO:0003677">
    <property type="term" value="F:DNA binding"/>
    <property type="evidence" value="ECO:0007669"/>
    <property type="project" value="InterPro"/>
</dbReference>
<dbReference type="Pfam" id="PF08667">
    <property type="entry name" value="BetR"/>
    <property type="match status" value="1"/>
</dbReference>
<dbReference type="AlphaFoldDB" id="A0A2A3YPK9"/>
<dbReference type="CDD" id="cd00093">
    <property type="entry name" value="HTH_XRE"/>
    <property type="match status" value="1"/>
</dbReference>
<sequence length="98" mass="10904">MQAYTVTVYGESMRYSKQVRANVMAEMGRRELRQLDVAEILEISQNNISKRLHGAVDWKLGELLKLAKAWDIPLATLLDGAEEDPFAPNGDAKAVKAS</sequence>
<dbReference type="InterPro" id="IPR013975">
    <property type="entry name" value="Tscrpt_reg_BetR_N"/>
</dbReference>
<protein>
    <recommendedName>
        <fullName evidence="1">HTH cro/C1-type domain-containing protein</fullName>
    </recommendedName>
</protein>
<dbReference type="InterPro" id="IPR001387">
    <property type="entry name" value="Cro/C1-type_HTH"/>
</dbReference>
<feature type="domain" description="HTH cro/C1-type" evidence="1">
    <location>
        <begin position="34"/>
        <end position="77"/>
    </location>
</feature>
<evidence type="ECO:0000313" key="2">
    <source>
        <dbReference type="EMBL" id="PCC41204.1"/>
    </source>
</evidence>
<dbReference type="InterPro" id="IPR010982">
    <property type="entry name" value="Lambda_DNA-bd_dom_sf"/>
</dbReference>
<gene>
    <name evidence="2" type="ORF">CIK65_18910</name>
</gene>
<dbReference type="Gene3D" id="1.10.260.40">
    <property type="entry name" value="lambda repressor-like DNA-binding domains"/>
    <property type="match status" value="1"/>
</dbReference>
<dbReference type="OrthoDB" id="4804712at2"/>